<accession>A0AA49Q8T7</accession>
<dbReference type="InterPro" id="IPR024087">
    <property type="entry name" value="Creatininase-like_sf"/>
</dbReference>
<evidence type="ECO:0000313" key="10">
    <source>
        <dbReference type="Proteomes" id="UP001229955"/>
    </source>
</evidence>
<keyword evidence="7" id="KW-0732">Signal</keyword>
<dbReference type="GO" id="GO:0009231">
    <property type="term" value="P:riboflavin biosynthetic process"/>
    <property type="evidence" value="ECO:0007669"/>
    <property type="project" value="TreeGrafter"/>
</dbReference>
<evidence type="ECO:0000256" key="2">
    <source>
        <dbReference type="ARBA" id="ARBA00022723"/>
    </source>
</evidence>
<evidence type="ECO:0000256" key="6">
    <source>
        <dbReference type="SAM" id="MobiDB-lite"/>
    </source>
</evidence>
<dbReference type="KEGG" id="pspc:Strain318_002913"/>
<dbReference type="EMBL" id="CP130612">
    <property type="protein sequence ID" value="WKW13591.1"/>
    <property type="molecule type" value="Genomic_DNA"/>
</dbReference>
<name>A0AA49Q8T7_9BACT</name>
<keyword evidence="10" id="KW-1185">Reference proteome</keyword>
<evidence type="ECO:0000256" key="3">
    <source>
        <dbReference type="ARBA" id="ARBA00022801"/>
    </source>
</evidence>
<feature type="signal peptide" evidence="7">
    <location>
        <begin position="1"/>
        <end position="20"/>
    </location>
</feature>
<keyword evidence="2" id="KW-0479">Metal-binding</keyword>
<sequence>MLRPSVVAWLLVLGVSTALAAQRPQPAAGQRGLVLGDLTWLEAEQVLTRDAIVVIPLGAEAKEHGPHLRLDNDRTLAEYYRRRVLAAADVIVAPTVNYHFYPSFVEYPGSTTLRFETARDVIVDIVRSLAAYGPRKFYVLNTGVSTLRPLAASAEILRAEGILFEYTNIIEVAGEAEARVSQQLRGTHADESETSAILYMAPERVDMRKAVKDDSPRGEGGLTRNPSGRGTYSASGVWGDATLATVEKGRVIVEASVAGMLREIEALRAREVPR</sequence>
<dbReference type="AlphaFoldDB" id="A0AA49Q8T7"/>
<dbReference type="PANTHER" id="PTHR35005">
    <property type="entry name" value="3-DEHYDRO-SCYLLO-INOSOSE HYDROLASE"/>
    <property type="match status" value="1"/>
</dbReference>
<evidence type="ECO:0000256" key="1">
    <source>
        <dbReference type="ARBA" id="ARBA00001947"/>
    </source>
</evidence>
<comment type="cofactor">
    <cofactor evidence="1">
        <name>Zn(2+)</name>
        <dbReference type="ChEBI" id="CHEBI:29105"/>
    </cofactor>
</comment>
<dbReference type="SUPFAM" id="SSF102215">
    <property type="entry name" value="Creatininase"/>
    <property type="match status" value="1"/>
</dbReference>
<feature type="region of interest" description="Disordered" evidence="6">
    <location>
        <begin position="209"/>
        <end position="233"/>
    </location>
</feature>
<dbReference type="PANTHER" id="PTHR35005:SF1">
    <property type="entry name" value="2-AMINO-5-FORMYLAMINO-6-RIBOSYLAMINOPYRIMIDIN-4(3H)-ONE 5'-MONOPHOSPHATE DEFORMYLASE"/>
    <property type="match status" value="1"/>
</dbReference>
<feature type="compositionally biased region" description="Polar residues" evidence="6">
    <location>
        <begin position="224"/>
        <end position="233"/>
    </location>
</feature>
<gene>
    <name evidence="8" type="ORF">Strain138_002915</name>
    <name evidence="9" type="ORF">Strain318_002913</name>
</gene>
<evidence type="ECO:0000256" key="4">
    <source>
        <dbReference type="ARBA" id="ARBA00022833"/>
    </source>
</evidence>
<feature type="chain" id="PRO_5041421607" evidence="7">
    <location>
        <begin position="21"/>
        <end position="274"/>
    </location>
</feature>
<keyword evidence="3" id="KW-0378">Hydrolase</keyword>
<keyword evidence="4" id="KW-0862">Zinc</keyword>
<reference evidence="9" key="1">
    <citation type="submission" date="2023-07" db="EMBL/GenBank/DDBJ databases">
        <authorList>
            <person name="Haufschild T."/>
            <person name="Kallscheuer N."/>
            <person name="Hammer J."/>
            <person name="Kohn T."/>
            <person name="Kabuu M."/>
            <person name="Jogler M."/>
            <person name="Wohfarth N."/>
            <person name="Heuer A."/>
            <person name="Rohde M."/>
            <person name="van Teeseling M.C.F."/>
            <person name="Jogler C."/>
        </authorList>
    </citation>
    <scope>NUCLEOTIDE SEQUENCE</scope>
    <source>
        <strain evidence="8">Strain 138</strain>
        <strain evidence="9">Strain 318</strain>
    </source>
</reference>
<proteinExistence type="inferred from homology"/>
<dbReference type="GO" id="GO:0016811">
    <property type="term" value="F:hydrolase activity, acting on carbon-nitrogen (but not peptide) bonds, in linear amides"/>
    <property type="evidence" value="ECO:0007669"/>
    <property type="project" value="TreeGrafter"/>
</dbReference>
<dbReference type="Proteomes" id="UP001229955">
    <property type="component" value="Chromosome"/>
</dbReference>
<evidence type="ECO:0000313" key="9">
    <source>
        <dbReference type="EMBL" id="WKW16497.1"/>
    </source>
</evidence>
<accession>A0AA49JX16</accession>
<protein>
    <submittedName>
        <fullName evidence="9">Creatininase family protein</fullName>
    </submittedName>
</protein>
<comment type="similarity">
    <text evidence="5">Belongs to the creatininase superfamily.</text>
</comment>
<dbReference type="Pfam" id="PF02633">
    <property type="entry name" value="Creatininase"/>
    <property type="match status" value="1"/>
</dbReference>
<evidence type="ECO:0000256" key="7">
    <source>
        <dbReference type="SAM" id="SignalP"/>
    </source>
</evidence>
<dbReference type="Gene3D" id="3.40.50.10310">
    <property type="entry name" value="Creatininase"/>
    <property type="match status" value="1"/>
</dbReference>
<dbReference type="EMBL" id="CP130613">
    <property type="protein sequence ID" value="WKW16497.1"/>
    <property type="molecule type" value="Genomic_DNA"/>
</dbReference>
<dbReference type="GO" id="GO:0046872">
    <property type="term" value="F:metal ion binding"/>
    <property type="evidence" value="ECO:0007669"/>
    <property type="project" value="UniProtKB-KW"/>
</dbReference>
<dbReference type="InterPro" id="IPR003785">
    <property type="entry name" value="Creatininase/forma_Hydrolase"/>
</dbReference>
<evidence type="ECO:0000256" key="5">
    <source>
        <dbReference type="ARBA" id="ARBA00024029"/>
    </source>
</evidence>
<evidence type="ECO:0000313" key="8">
    <source>
        <dbReference type="EMBL" id="WKW13591.1"/>
    </source>
</evidence>
<dbReference type="RefSeq" id="WP_367886429.1">
    <property type="nucleotide sequence ID" value="NZ_CP130612.1"/>
</dbReference>
<organism evidence="9 10">
    <name type="scientific">Pseudogemmatithrix spongiicola</name>
    <dbReference type="NCBI Taxonomy" id="3062599"/>
    <lineage>
        <taxon>Bacteria</taxon>
        <taxon>Pseudomonadati</taxon>
        <taxon>Gemmatimonadota</taxon>
        <taxon>Gemmatimonadia</taxon>
        <taxon>Gemmatimonadales</taxon>
        <taxon>Gemmatimonadaceae</taxon>
        <taxon>Pseudogemmatithrix</taxon>
    </lineage>
</organism>